<feature type="region of interest" description="Disordered" evidence="7">
    <location>
        <begin position="991"/>
        <end position="1097"/>
    </location>
</feature>
<feature type="region of interest" description="Disordered" evidence="7">
    <location>
        <begin position="624"/>
        <end position="648"/>
    </location>
</feature>
<dbReference type="PANTHER" id="PTHR23253">
    <property type="entry name" value="EUKARYOTIC TRANSLATION INITIATION FACTOR 4 GAMMA"/>
    <property type="match status" value="1"/>
</dbReference>
<proteinExistence type="inferred from homology"/>
<keyword evidence="2" id="KW-0396">Initiation factor</keyword>
<evidence type="ECO:0000256" key="3">
    <source>
        <dbReference type="ARBA" id="ARBA00022845"/>
    </source>
</evidence>
<sequence>MSYNQSRFDKNEPPQYRKTGRSGPRYSGGGKGGGAGGGNAHPPSNKSFKRNNNVQGGQYRVSSGSVGSNYGNAAGSTSGVQNGAPSQMPSHVVVSDAPVTVKPTDMSPQKSSNRGAPEAPVTNTSTVSSNPVAPSTPVTGEAPFPLQFGSISPGLMQIPARTSSAPPTLDEQNYEQACYDSVKGAPVRPIQAIPKHMPTKNAGPVDTSNAVEGHSISEARRDTQVSAGPPSPQTQKTLHPIPGLPMQFPFHQAHISIQSSGPRAQLHPHSMMTSSVPMPIPIPLQMGSPRIPQQVYAQKLQSHMMQSQGVMPRSQNINFSSQLGTQLPQLGSMGFNVTSQFLQQHPGNLGSPRKAVKITHPDTHEELMFAQRTNGHQMSGSSAPQSPPNVSGPSSLPLKSTQITPSSQVPRLYNQVMLKPAVETHSEKNAESSLPISSPSAEKNTSKIPSPHEEACSIYTQWDPSNMNKRSSQQSKPLMSVPAGPTVELSTVDSLITDTSSSAFTSHAKHHSSAVQGSTEGTRRDTVNRSNENKDDDRMPSKKSHSHMQKQVLHSLDTSGNEKKVGEIKQHNEDVNLLAKKYSRDFLMKFSERCIDLPEGFEITSGIAEVLTVCTGNVARESFPGRNAERPMGGPRSHRHGSGMSDDRWGKAPGPLATGRDLQLDTGYGNHGANFVGSRPGKVGNYGVIKNQYGQFPVQYAGGILSGSMQYMGPQLGLQQTNSDFDRWQRGNSFQRGQTPSQTPLQVMHRAERKYEVGKITDEEQAKQRQLKGILNKLTPQNFERLFEQVKQVNIENAGTLTGVISQIFDKALMEPTFCEMYANFCYHLSGELPDFCENNEKITFKRLLLNKCQEEFERGEREQEEANRPEEEGEAKQSDEEREEKRVQARRRMLGNIRLIGELYKKKMLTERIMHECIKKLLGQYQNPDEEDLEALCKLMSTIGEMIDHPKAKVHMDAYFDMMAKLSNNMKLSSRVRFMLKDSIDLRKNKWQQRRKVEGPKKIEEVHRDAANERQAQSNRLTRGPSMGSSFRRQQPTDFAPRGSNISPSPKAQMGGFRGLPQKPRGYVVQDVRPNERHPFENRTLSVPLPQRPLGDNSITLGPQGGLAKGMSIRGQPLVSNVSESRKIPTGPNGYGSVSNHPANASREEYKRKISPDRFVNPSANDEINSIDRNMNFGSREVQNSNHISDTSRPVTPPTKNKEPQSTESVSCEKVWPEEQLRKMSMEAIKEFYSAKDEKEIALCVKDLNAPSFYPSMISIWVTDSFERKDMERDLLAMLLVNLANSQNAMLSQAELVKGFESVLASLEDAVTDAPKAADFLGSIFAKVILENVIPMTEIGRLIYEGGEEQGRLVEIGLAAEVLGSVLEIIQTEKGDPVLNEIRSASELQLENFRPPNFKKSLRLDKFI</sequence>
<dbReference type="InterPro" id="IPR003891">
    <property type="entry name" value="Initiation_fac_eIF4g_MI"/>
</dbReference>
<dbReference type="SMART" id="SM00544">
    <property type="entry name" value="MA3"/>
    <property type="match status" value="1"/>
</dbReference>
<accession>A0AAD8HEJ0</accession>
<dbReference type="PROSITE" id="PS51366">
    <property type="entry name" value="MI"/>
    <property type="match status" value="1"/>
</dbReference>
<reference evidence="9" key="2">
    <citation type="submission" date="2023-05" db="EMBL/GenBank/DDBJ databases">
        <authorList>
            <person name="Schelkunov M.I."/>
        </authorList>
    </citation>
    <scope>NUCLEOTIDE SEQUENCE</scope>
    <source>
        <strain evidence="9">Hsosn_3</strain>
        <tissue evidence="9">Leaf</tissue>
    </source>
</reference>
<evidence type="ECO:0000313" key="10">
    <source>
        <dbReference type="Proteomes" id="UP001237642"/>
    </source>
</evidence>
<dbReference type="Pfam" id="PF02847">
    <property type="entry name" value="MA3"/>
    <property type="match status" value="1"/>
</dbReference>
<feature type="compositionally biased region" description="Polar residues" evidence="7">
    <location>
        <begin position="458"/>
        <end position="477"/>
    </location>
</feature>
<feature type="compositionally biased region" description="Polar residues" evidence="7">
    <location>
        <begin position="374"/>
        <end position="409"/>
    </location>
</feature>
<feature type="compositionally biased region" description="Polar residues" evidence="7">
    <location>
        <begin position="42"/>
        <end position="56"/>
    </location>
</feature>
<protein>
    <recommendedName>
        <fullName evidence="5">Eukaryotic translation initiation factor 4G</fullName>
    </recommendedName>
    <alternativeName>
        <fullName evidence="6">Protein synthesis initiation factor 4G</fullName>
    </alternativeName>
</protein>
<evidence type="ECO:0000256" key="6">
    <source>
        <dbReference type="ARBA" id="ARBA00075135"/>
    </source>
</evidence>
<feature type="region of interest" description="Disordered" evidence="7">
    <location>
        <begin position="859"/>
        <end position="888"/>
    </location>
</feature>
<feature type="compositionally biased region" description="Polar residues" evidence="7">
    <location>
        <begin position="121"/>
        <end position="134"/>
    </location>
</feature>
<feature type="region of interest" description="Disordered" evidence="7">
    <location>
        <begin position="1"/>
        <end position="134"/>
    </location>
</feature>
<dbReference type="GO" id="GO:0003729">
    <property type="term" value="F:mRNA binding"/>
    <property type="evidence" value="ECO:0007669"/>
    <property type="project" value="TreeGrafter"/>
</dbReference>
<feature type="compositionally biased region" description="Basic and acidic residues" evidence="7">
    <location>
        <begin position="1147"/>
        <end position="1157"/>
    </location>
</feature>
<evidence type="ECO:0000256" key="4">
    <source>
        <dbReference type="ARBA" id="ARBA00022917"/>
    </source>
</evidence>
<dbReference type="PANTHER" id="PTHR23253:SF9">
    <property type="entry name" value="EUKARYOTIC TRANSLATION INITIATION FACTOR 4 GAMMA 2"/>
    <property type="match status" value="1"/>
</dbReference>
<feature type="compositionally biased region" description="Polar residues" evidence="7">
    <location>
        <begin position="1163"/>
        <end position="1195"/>
    </location>
</feature>
<feature type="compositionally biased region" description="Gly residues" evidence="7">
    <location>
        <begin position="26"/>
        <end position="39"/>
    </location>
</feature>
<organism evidence="9 10">
    <name type="scientific">Heracleum sosnowskyi</name>
    <dbReference type="NCBI Taxonomy" id="360622"/>
    <lineage>
        <taxon>Eukaryota</taxon>
        <taxon>Viridiplantae</taxon>
        <taxon>Streptophyta</taxon>
        <taxon>Embryophyta</taxon>
        <taxon>Tracheophyta</taxon>
        <taxon>Spermatophyta</taxon>
        <taxon>Magnoliopsida</taxon>
        <taxon>eudicotyledons</taxon>
        <taxon>Gunneridae</taxon>
        <taxon>Pentapetalae</taxon>
        <taxon>asterids</taxon>
        <taxon>campanulids</taxon>
        <taxon>Apiales</taxon>
        <taxon>Apiaceae</taxon>
        <taxon>Apioideae</taxon>
        <taxon>apioid superclade</taxon>
        <taxon>Tordylieae</taxon>
        <taxon>Tordyliinae</taxon>
        <taxon>Heracleum</taxon>
    </lineage>
</organism>
<dbReference type="EMBL" id="JAUIZM010000009">
    <property type="protein sequence ID" value="KAK1364630.1"/>
    <property type="molecule type" value="Genomic_DNA"/>
</dbReference>
<dbReference type="FunFam" id="1.25.40.180:FF:000024">
    <property type="entry name" value="Eukaryotic translation initiation factor 4G"/>
    <property type="match status" value="1"/>
</dbReference>
<feature type="region of interest" description="Disordered" evidence="7">
    <location>
        <begin position="502"/>
        <end position="560"/>
    </location>
</feature>
<reference evidence="9" key="1">
    <citation type="submission" date="2023-02" db="EMBL/GenBank/DDBJ databases">
        <title>Genome of toxic invasive species Heracleum sosnowskyi carries increased number of genes despite the absence of recent whole-genome duplications.</title>
        <authorList>
            <person name="Schelkunov M."/>
            <person name="Shtratnikova V."/>
            <person name="Makarenko M."/>
            <person name="Klepikova A."/>
            <person name="Omelchenko D."/>
            <person name="Novikova G."/>
            <person name="Obukhova E."/>
            <person name="Bogdanov V."/>
            <person name="Penin A."/>
            <person name="Logacheva M."/>
        </authorList>
    </citation>
    <scope>NUCLEOTIDE SEQUENCE</scope>
    <source>
        <strain evidence="9">Hsosn_3</strain>
        <tissue evidence="9">Leaf</tissue>
    </source>
</reference>
<feature type="compositionally biased region" description="Low complexity" evidence="7">
    <location>
        <begin position="61"/>
        <end position="76"/>
    </location>
</feature>
<evidence type="ECO:0000256" key="2">
    <source>
        <dbReference type="ARBA" id="ARBA00022540"/>
    </source>
</evidence>
<feature type="region of interest" description="Disordered" evidence="7">
    <location>
        <begin position="424"/>
        <end position="484"/>
    </location>
</feature>
<evidence type="ECO:0000256" key="5">
    <source>
        <dbReference type="ARBA" id="ARBA00067320"/>
    </source>
</evidence>
<dbReference type="GO" id="GO:0016281">
    <property type="term" value="C:eukaryotic translation initiation factor 4F complex"/>
    <property type="evidence" value="ECO:0007669"/>
    <property type="project" value="TreeGrafter"/>
</dbReference>
<dbReference type="SMART" id="SM00543">
    <property type="entry name" value="MIF4G"/>
    <property type="match status" value="1"/>
</dbReference>
<evidence type="ECO:0000259" key="8">
    <source>
        <dbReference type="PROSITE" id="PS51366"/>
    </source>
</evidence>
<dbReference type="FunFam" id="1.25.40.180:FF:000034">
    <property type="entry name" value="Eukaryotic translation initiation factor 4G"/>
    <property type="match status" value="1"/>
</dbReference>
<feature type="compositionally biased region" description="Basic and acidic residues" evidence="7">
    <location>
        <begin position="996"/>
        <end position="1013"/>
    </location>
</feature>
<feature type="compositionally biased region" description="Polar residues" evidence="7">
    <location>
        <begin position="77"/>
        <end position="89"/>
    </location>
</feature>
<feature type="compositionally biased region" description="Basic and acidic residues" evidence="7">
    <location>
        <begin position="521"/>
        <end position="540"/>
    </location>
</feature>
<gene>
    <name evidence="9" type="ORF">POM88_040191</name>
</gene>
<feature type="region of interest" description="Disordered" evidence="7">
    <location>
        <begin position="374"/>
        <end position="410"/>
    </location>
</feature>
<comment type="caution">
    <text evidence="9">The sequence shown here is derived from an EMBL/GenBank/DDBJ whole genome shotgun (WGS) entry which is preliminary data.</text>
</comment>
<dbReference type="Pfam" id="PF02854">
    <property type="entry name" value="MIF4G"/>
    <property type="match status" value="1"/>
</dbReference>
<evidence type="ECO:0000256" key="7">
    <source>
        <dbReference type="SAM" id="MobiDB-lite"/>
    </source>
</evidence>
<dbReference type="SUPFAM" id="SSF48371">
    <property type="entry name" value="ARM repeat"/>
    <property type="match status" value="2"/>
</dbReference>
<dbReference type="InterPro" id="IPR016024">
    <property type="entry name" value="ARM-type_fold"/>
</dbReference>
<feature type="domain" description="MI" evidence="8">
    <location>
        <begin position="1221"/>
        <end position="1345"/>
    </location>
</feature>
<feature type="compositionally biased region" description="Polar residues" evidence="7">
    <location>
        <begin position="431"/>
        <end position="448"/>
    </location>
</feature>
<evidence type="ECO:0000313" key="9">
    <source>
        <dbReference type="EMBL" id="KAK1364630.1"/>
    </source>
</evidence>
<comment type="similarity">
    <text evidence="1">Belongs to the eukaryotic initiation factor 4G family.</text>
</comment>
<feature type="compositionally biased region" description="Polar residues" evidence="7">
    <location>
        <begin position="1015"/>
        <end position="1038"/>
    </location>
</feature>
<evidence type="ECO:0000256" key="1">
    <source>
        <dbReference type="ARBA" id="ARBA00005775"/>
    </source>
</evidence>
<dbReference type="InterPro" id="IPR003890">
    <property type="entry name" value="MIF4G-like_typ-3"/>
</dbReference>
<keyword evidence="10" id="KW-1185">Reference proteome</keyword>
<name>A0AAD8HEJ0_9APIA</name>
<dbReference type="GO" id="GO:0003743">
    <property type="term" value="F:translation initiation factor activity"/>
    <property type="evidence" value="ECO:0007669"/>
    <property type="project" value="UniProtKB-KW"/>
</dbReference>
<keyword evidence="4" id="KW-0648">Protein biosynthesis</keyword>
<dbReference type="GO" id="GO:0006417">
    <property type="term" value="P:regulation of translation"/>
    <property type="evidence" value="ECO:0007669"/>
    <property type="project" value="UniProtKB-KW"/>
</dbReference>
<dbReference type="Gene3D" id="1.25.40.180">
    <property type="match status" value="2"/>
</dbReference>
<keyword evidence="3" id="KW-0810">Translation regulation</keyword>
<dbReference type="Proteomes" id="UP001237642">
    <property type="component" value="Unassembled WGS sequence"/>
</dbReference>
<feature type="region of interest" description="Disordered" evidence="7">
    <location>
        <begin position="1128"/>
        <end position="1214"/>
    </location>
</feature>